<sequence length="102" mass="11516">MREKREATLQGSLVPSVSKENIIHENVEVLHGSGDREKNHFLLLYEHVTLNNMDELDGNGLTNNKQCTLKEHGKNDSALQTSQDEVTRREAELMTNNSRSVA</sequence>
<organism evidence="2 3">
    <name type="scientific">Dovyalis caffra</name>
    <dbReference type="NCBI Taxonomy" id="77055"/>
    <lineage>
        <taxon>Eukaryota</taxon>
        <taxon>Viridiplantae</taxon>
        <taxon>Streptophyta</taxon>
        <taxon>Embryophyta</taxon>
        <taxon>Tracheophyta</taxon>
        <taxon>Spermatophyta</taxon>
        <taxon>Magnoliopsida</taxon>
        <taxon>eudicotyledons</taxon>
        <taxon>Gunneridae</taxon>
        <taxon>Pentapetalae</taxon>
        <taxon>rosids</taxon>
        <taxon>fabids</taxon>
        <taxon>Malpighiales</taxon>
        <taxon>Salicaceae</taxon>
        <taxon>Flacourtieae</taxon>
        <taxon>Dovyalis</taxon>
    </lineage>
</organism>
<evidence type="ECO:0000313" key="3">
    <source>
        <dbReference type="Proteomes" id="UP001314170"/>
    </source>
</evidence>
<evidence type="ECO:0000313" key="2">
    <source>
        <dbReference type="EMBL" id="CAK7337637.1"/>
    </source>
</evidence>
<comment type="caution">
    <text evidence="2">The sequence shown here is derived from an EMBL/GenBank/DDBJ whole genome shotgun (WGS) entry which is preliminary data.</text>
</comment>
<name>A0AAV1RQ30_9ROSI</name>
<dbReference type="EMBL" id="CAWUPB010001108">
    <property type="protein sequence ID" value="CAK7337637.1"/>
    <property type="molecule type" value="Genomic_DNA"/>
</dbReference>
<dbReference type="Proteomes" id="UP001314170">
    <property type="component" value="Unassembled WGS sequence"/>
</dbReference>
<protein>
    <submittedName>
        <fullName evidence="2">Uncharacterized protein</fullName>
    </submittedName>
</protein>
<feature type="region of interest" description="Disordered" evidence="1">
    <location>
        <begin position="71"/>
        <end position="102"/>
    </location>
</feature>
<reference evidence="2 3" key="1">
    <citation type="submission" date="2024-01" db="EMBL/GenBank/DDBJ databases">
        <authorList>
            <person name="Waweru B."/>
        </authorList>
    </citation>
    <scope>NUCLEOTIDE SEQUENCE [LARGE SCALE GENOMIC DNA]</scope>
</reference>
<proteinExistence type="predicted"/>
<gene>
    <name evidence="2" type="ORF">DCAF_LOCUS12675</name>
</gene>
<dbReference type="AlphaFoldDB" id="A0AAV1RQ30"/>
<keyword evidence="3" id="KW-1185">Reference proteome</keyword>
<evidence type="ECO:0000256" key="1">
    <source>
        <dbReference type="SAM" id="MobiDB-lite"/>
    </source>
</evidence>
<accession>A0AAV1RQ30</accession>